<accession>A0A9D9DDA5</accession>
<name>A0A9D9DDA5_9GAMM</name>
<reference evidence="2" key="2">
    <citation type="journal article" date="2021" name="PeerJ">
        <title>Extensive microbial diversity within the chicken gut microbiome revealed by metagenomics and culture.</title>
        <authorList>
            <person name="Gilroy R."/>
            <person name="Ravi A."/>
            <person name="Getino M."/>
            <person name="Pursley I."/>
            <person name="Horton D.L."/>
            <person name="Alikhan N.F."/>
            <person name="Baker D."/>
            <person name="Gharbi K."/>
            <person name="Hall N."/>
            <person name="Watson M."/>
            <person name="Adriaenssens E.M."/>
            <person name="Foster-Nyarko E."/>
            <person name="Jarju S."/>
            <person name="Secka A."/>
            <person name="Antonio M."/>
            <person name="Oren A."/>
            <person name="Chaudhuri R.R."/>
            <person name="La Ragione R."/>
            <person name="Hildebrand F."/>
            <person name="Pallen M.J."/>
        </authorList>
    </citation>
    <scope>NUCLEOTIDE SEQUENCE</scope>
    <source>
        <strain evidence="2">17213</strain>
    </source>
</reference>
<sequence length="749" mass="80409">MAFRPPRRKTPSKAWLWLRRITLSTVALLIIALAALLLLVNGERIREPLEQYLTKLTGLETTIAKAEFSPLYPQVIKLTKVSAGSIKAGEIYLEYDLSSLLSDQPLHLYDLYLKDLQVPDENERRQLFTALAPKPLVIDALRLNSIPIAAERIKAKSANLRLNDARIDRSLNISFSSGQAQLSGLTLDRLPVKSLRLEFTAPQGREAKSRTLNISALQAEVLGGMLSAQDGYFSAADNKLAFRHLNASRLILKDGLEFTAPYTLEAEEGSFSDLFYAPALPQPDAAAEPEALIFSDLSGSFSSLRLTEGRLELKLTSGSAAEIALPQYKLNLTEAKFSGTLTQGSAPSSYSVLNLNARLQGRLWQGSLDTAFTLTLPNAAPAAPGTPSDTLTVHELDLKHNVLEFDARQYEALKTLLYRLPLHLESARAQELKVLSFIPTLPLSIESLSLQGSALKFADGRLSGDSAGLINVEFSNLLYSDLLLRDGMALTTLTDEMLTFALPQLTFASSSLSASAALSFNQAPSYLLVSAPDFRLDDLNSSLSPHLFSGVVNFNLDLKAPGPFDLDTFASELSGSVSLKGDSLLISRFGLDLINGGDSLQPLTLTKDEILTALSDADIGLYQLNLKGSAAKGRAALRGSFDTPASHVFVNFALDLDSKALSGQSNFSSLSGDAKTRLTLQGTLTKPGFLIEALERGMHRPGLFIPSKMGKQPTDPAPADPAPAAPAPAVPAAPASSDVPAVPSVPAAA</sequence>
<feature type="compositionally biased region" description="Low complexity" evidence="1">
    <location>
        <begin position="732"/>
        <end position="749"/>
    </location>
</feature>
<evidence type="ECO:0000313" key="2">
    <source>
        <dbReference type="EMBL" id="MBO8416474.1"/>
    </source>
</evidence>
<comment type="caution">
    <text evidence="2">The sequence shown here is derived from an EMBL/GenBank/DDBJ whole genome shotgun (WGS) entry which is preliminary data.</text>
</comment>
<reference evidence="2" key="1">
    <citation type="submission" date="2020-10" db="EMBL/GenBank/DDBJ databases">
        <authorList>
            <person name="Gilroy R."/>
        </authorList>
    </citation>
    <scope>NUCLEOTIDE SEQUENCE</scope>
    <source>
        <strain evidence="2">17213</strain>
    </source>
</reference>
<gene>
    <name evidence="2" type="ORF">IAB19_08855</name>
</gene>
<feature type="region of interest" description="Disordered" evidence="1">
    <location>
        <begin position="706"/>
        <end position="749"/>
    </location>
</feature>
<dbReference type="EMBL" id="JADINH010000174">
    <property type="protein sequence ID" value="MBO8416474.1"/>
    <property type="molecule type" value="Genomic_DNA"/>
</dbReference>
<evidence type="ECO:0000313" key="3">
    <source>
        <dbReference type="Proteomes" id="UP000823631"/>
    </source>
</evidence>
<proteinExistence type="predicted"/>
<evidence type="ECO:0008006" key="4">
    <source>
        <dbReference type="Google" id="ProtNLM"/>
    </source>
</evidence>
<feature type="compositionally biased region" description="Pro residues" evidence="1">
    <location>
        <begin position="715"/>
        <end position="731"/>
    </location>
</feature>
<evidence type="ECO:0000256" key="1">
    <source>
        <dbReference type="SAM" id="MobiDB-lite"/>
    </source>
</evidence>
<protein>
    <recommendedName>
        <fullName evidence="4">AsmA-like C-terminal domain-containing protein</fullName>
    </recommendedName>
</protein>
<dbReference type="Proteomes" id="UP000823631">
    <property type="component" value="Unassembled WGS sequence"/>
</dbReference>
<organism evidence="2 3">
    <name type="scientific">Candidatus Avisuccinivibrio stercorigallinarum</name>
    <dbReference type="NCBI Taxonomy" id="2840704"/>
    <lineage>
        <taxon>Bacteria</taxon>
        <taxon>Pseudomonadati</taxon>
        <taxon>Pseudomonadota</taxon>
        <taxon>Gammaproteobacteria</taxon>
        <taxon>Aeromonadales</taxon>
        <taxon>Succinivibrionaceae</taxon>
        <taxon>Succinivibrionaceae incertae sedis</taxon>
        <taxon>Candidatus Avisuccinivibrio</taxon>
    </lineage>
</organism>
<dbReference type="AlphaFoldDB" id="A0A9D9DDA5"/>